<dbReference type="InterPro" id="IPR050922">
    <property type="entry name" value="LytR/CpsA/Psr_CW_biosynth"/>
</dbReference>
<dbReference type="Gene3D" id="3.30.70.2390">
    <property type="match status" value="1"/>
</dbReference>
<dbReference type="NCBIfam" id="TIGR00350">
    <property type="entry name" value="lytR_cpsA_psr"/>
    <property type="match status" value="1"/>
</dbReference>
<dbReference type="Pfam" id="PF03816">
    <property type="entry name" value="LytR_cpsA_psr"/>
    <property type="match status" value="1"/>
</dbReference>
<gene>
    <name evidence="4" type="ORF">A3I41_04885</name>
</gene>
<dbReference type="EMBL" id="MGEQ01000008">
    <property type="protein sequence ID" value="OGL86591.1"/>
    <property type="molecule type" value="Genomic_DNA"/>
</dbReference>
<protein>
    <recommendedName>
        <fullName evidence="6">Cell envelope-related transcriptional attenuator domain-containing protein</fullName>
    </recommendedName>
</protein>
<sequence>MEHPKIDFLKQKYDLEKPDEKPFLFFRKTLIASFLTLAIVGAAFSFRVDTTTDGNTQATELSLFSIIRNFVLPGDDVLDGETEDRVNVLLTGIGGAGHEGAQLTDTILFTSYRPSTKKLALMSLPRDMTVQIPGYGYQKVNHVNAYAEKEKPGTGAVATAEFIGKTLKQPIHYYMRVDFSGFAELIDTIGGVDVNVEHPFTDPAYPIVGKEKDTCGNSKASMNATPEDLLNPSSGPAVLPPDYGCRFQVLTFKKGMTHMDGETALAFVRSRHGNNGEGSDFARSHRQQKIMLAVKDKVFSASTFLNPVRITGIFETLQKNISTNLSVSQLMRLGKEFRDLDSEEVVNHVIDNSPNSPLYATNLNGAYVLLPKNDDWTTLQQMAQYIYTPDPRSDERTNLATTATAPKIANPLIRVEIQNGTNVAGLGVRASQLLATHEAFTVIKVGNAVTRDYNHTVIYDLTNGAKTDELQTLKTFFQADIASASGFMKNSDVVPQQVAVTPDDSKPVPTGSKVDFLVILGQSARDVVLK</sequence>
<evidence type="ECO:0000313" key="4">
    <source>
        <dbReference type="EMBL" id="OGL86591.1"/>
    </source>
</evidence>
<organism evidence="4 5">
    <name type="scientific">Candidatus Uhrbacteria bacterium RIFCSPLOWO2_02_FULL_48_18</name>
    <dbReference type="NCBI Taxonomy" id="1802408"/>
    <lineage>
        <taxon>Bacteria</taxon>
        <taxon>Candidatus Uhriibacteriota</taxon>
    </lineage>
</organism>
<dbReference type="PANTHER" id="PTHR33392">
    <property type="entry name" value="POLYISOPRENYL-TEICHOIC ACID--PEPTIDOGLYCAN TEICHOIC ACID TRANSFERASE TAGU"/>
    <property type="match status" value="1"/>
</dbReference>
<name>A0A1F7V836_9BACT</name>
<dbReference type="InterPro" id="IPR004474">
    <property type="entry name" value="LytR_CpsA_psr"/>
</dbReference>
<dbReference type="Proteomes" id="UP000176593">
    <property type="component" value="Unassembled WGS sequence"/>
</dbReference>
<dbReference type="InterPro" id="IPR027381">
    <property type="entry name" value="LytR/CpsA/Psr_C"/>
</dbReference>
<evidence type="ECO:0000256" key="1">
    <source>
        <dbReference type="ARBA" id="ARBA00006068"/>
    </source>
</evidence>
<evidence type="ECO:0000313" key="5">
    <source>
        <dbReference type="Proteomes" id="UP000176593"/>
    </source>
</evidence>
<dbReference type="Gene3D" id="3.40.630.190">
    <property type="entry name" value="LCP protein"/>
    <property type="match status" value="1"/>
</dbReference>
<evidence type="ECO:0000259" key="2">
    <source>
        <dbReference type="Pfam" id="PF03816"/>
    </source>
</evidence>
<dbReference type="PANTHER" id="PTHR33392:SF6">
    <property type="entry name" value="POLYISOPRENYL-TEICHOIC ACID--PEPTIDOGLYCAN TEICHOIC ACID TRANSFERASE TAGU"/>
    <property type="match status" value="1"/>
</dbReference>
<evidence type="ECO:0008006" key="6">
    <source>
        <dbReference type="Google" id="ProtNLM"/>
    </source>
</evidence>
<feature type="domain" description="LytR/CpsA/Psr regulator C-terminal" evidence="3">
    <location>
        <begin position="413"/>
        <end position="478"/>
    </location>
</feature>
<reference evidence="4 5" key="1">
    <citation type="journal article" date="2016" name="Nat. Commun.">
        <title>Thousands of microbial genomes shed light on interconnected biogeochemical processes in an aquifer system.</title>
        <authorList>
            <person name="Anantharaman K."/>
            <person name="Brown C.T."/>
            <person name="Hug L.A."/>
            <person name="Sharon I."/>
            <person name="Castelle C.J."/>
            <person name="Probst A.J."/>
            <person name="Thomas B.C."/>
            <person name="Singh A."/>
            <person name="Wilkins M.J."/>
            <person name="Karaoz U."/>
            <person name="Brodie E.L."/>
            <person name="Williams K.H."/>
            <person name="Hubbard S.S."/>
            <person name="Banfield J.F."/>
        </authorList>
    </citation>
    <scope>NUCLEOTIDE SEQUENCE [LARGE SCALE GENOMIC DNA]</scope>
</reference>
<proteinExistence type="inferred from homology"/>
<evidence type="ECO:0000259" key="3">
    <source>
        <dbReference type="Pfam" id="PF13399"/>
    </source>
</evidence>
<dbReference type="Pfam" id="PF13399">
    <property type="entry name" value="LytR_C"/>
    <property type="match status" value="1"/>
</dbReference>
<dbReference type="AlphaFoldDB" id="A0A1F7V836"/>
<comment type="similarity">
    <text evidence="1">Belongs to the LytR/CpsA/Psr (LCP) family.</text>
</comment>
<feature type="domain" description="Cell envelope-related transcriptional attenuator" evidence="2">
    <location>
        <begin position="104"/>
        <end position="298"/>
    </location>
</feature>
<accession>A0A1F7V836</accession>
<comment type="caution">
    <text evidence="4">The sequence shown here is derived from an EMBL/GenBank/DDBJ whole genome shotgun (WGS) entry which is preliminary data.</text>
</comment>